<comment type="caution">
    <text evidence="7">The sequence shown here is derived from an EMBL/GenBank/DDBJ whole genome shotgun (WGS) entry which is preliminary data.</text>
</comment>
<comment type="caution">
    <text evidence="4">Lacks conserved residue(s) required for the propagation of feature annotation.</text>
</comment>
<dbReference type="PIRSF" id="PIRSF038800">
    <property type="entry name" value="KYNU"/>
    <property type="match status" value="1"/>
</dbReference>
<dbReference type="UniPathway" id="UPA00253">
    <property type="reaction ID" value="UER00329"/>
</dbReference>
<comment type="catalytic activity">
    <reaction evidence="4 6">
        <text>L-kynurenine + H2O = anthranilate + L-alanine + H(+)</text>
        <dbReference type="Rhea" id="RHEA:16813"/>
        <dbReference type="ChEBI" id="CHEBI:15377"/>
        <dbReference type="ChEBI" id="CHEBI:15378"/>
        <dbReference type="ChEBI" id="CHEBI:16567"/>
        <dbReference type="ChEBI" id="CHEBI:57959"/>
        <dbReference type="ChEBI" id="CHEBI:57972"/>
        <dbReference type="EC" id="3.7.1.3"/>
    </reaction>
</comment>
<feature type="modified residue" description="N6-(pyridoxal phosphate)lysine" evidence="4">
    <location>
        <position position="240"/>
    </location>
</feature>
<dbReference type="GO" id="GO:0097053">
    <property type="term" value="P:L-kynurenine catabolic process"/>
    <property type="evidence" value="ECO:0007669"/>
    <property type="project" value="UniProtKB-UniRule"/>
</dbReference>
<dbReference type="UniPathway" id="UPA00334">
    <property type="reaction ID" value="UER00455"/>
</dbReference>
<organism evidence="7 8">
    <name type="scientific">Mesobacillus selenatarsenatis (strain DSM 18680 / JCM 14380 / FERM P-15431 / SF-1)</name>
    <dbReference type="NCBI Taxonomy" id="1321606"/>
    <lineage>
        <taxon>Bacteria</taxon>
        <taxon>Bacillati</taxon>
        <taxon>Bacillota</taxon>
        <taxon>Bacilli</taxon>
        <taxon>Bacillales</taxon>
        <taxon>Bacillaceae</taxon>
        <taxon>Mesobacillus</taxon>
    </lineage>
</organism>
<dbReference type="GO" id="GO:0019805">
    <property type="term" value="P:quinolinate biosynthetic process"/>
    <property type="evidence" value="ECO:0007669"/>
    <property type="project" value="UniProtKB-UniRule"/>
</dbReference>
<evidence type="ECO:0000256" key="4">
    <source>
        <dbReference type="HAMAP-Rule" id="MF_01970"/>
    </source>
</evidence>
<dbReference type="InterPro" id="IPR015422">
    <property type="entry name" value="PyrdxlP-dep_Trfase_small"/>
</dbReference>
<feature type="binding site" evidence="4">
    <location>
        <position position="214"/>
    </location>
    <ligand>
        <name>pyridoxal 5'-phosphate</name>
        <dbReference type="ChEBI" id="CHEBI:597326"/>
    </ligand>
</feature>
<dbReference type="SUPFAM" id="SSF53383">
    <property type="entry name" value="PLP-dependent transferases"/>
    <property type="match status" value="1"/>
</dbReference>
<evidence type="ECO:0000313" key="7">
    <source>
        <dbReference type="EMBL" id="GAM15614.1"/>
    </source>
</evidence>
<dbReference type="GO" id="GO:0005737">
    <property type="term" value="C:cytoplasm"/>
    <property type="evidence" value="ECO:0007669"/>
    <property type="project" value="UniProtKB-UniRule"/>
</dbReference>
<dbReference type="NCBIfam" id="TIGR01814">
    <property type="entry name" value="kynureninase"/>
    <property type="match status" value="1"/>
</dbReference>
<comment type="pathway">
    <text evidence="4 6">Amino-acid degradation; L-kynurenine degradation; L-alanine and anthranilate from L-kynurenine: step 1/1.</text>
</comment>
<dbReference type="EC" id="3.7.1.3" evidence="4 5"/>
<dbReference type="EMBL" id="BASE01000089">
    <property type="protein sequence ID" value="GAM15614.1"/>
    <property type="molecule type" value="Genomic_DNA"/>
</dbReference>
<feature type="binding site" evidence="4">
    <location>
        <position position="296"/>
    </location>
    <ligand>
        <name>pyridoxal 5'-phosphate</name>
        <dbReference type="ChEBI" id="CHEBI:597326"/>
    </ligand>
</feature>
<dbReference type="GO" id="GO:0030170">
    <property type="term" value="F:pyridoxal phosphate binding"/>
    <property type="evidence" value="ECO:0007669"/>
    <property type="project" value="UniProtKB-UniRule"/>
</dbReference>
<feature type="binding site" evidence="4">
    <location>
        <position position="106"/>
    </location>
    <ligand>
        <name>pyridoxal 5'-phosphate</name>
        <dbReference type="ChEBI" id="CHEBI:597326"/>
    </ligand>
</feature>
<dbReference type="InterPro" id="IPR015421">
    <property type="entry name" value="PyrdxlP-dep_Trfase_major"/>
</dbReference>
<feature type="binding site" evidence="4">
    <location>
        <begin position="133"/>
        <end position="136"/>
    </location>
    <ligand>
        <name>pyridoxal 5'-phosphate</name>
        <dbReference type="ChEBI" id="CHEBI:597326"/>
    </ligand>
</feature>
<keyword evidence="3 4" id="KW-0663">Pyridoxal phosphate</keyword>
<gene>
    <name evidence="4" type="primary">kynU</name>
    <name evidence="7" type="ORF">SAMD00020551_3771</name>
</gene>
<dbReference type="STRING" id="1321606.SAMD00020551_3771"/>
<dbReference type="HAMAP" id="MF_01970">
    <property type="entry name" value="Kynureninase"/>
    <property type="match status" value="1"/>
</dbReference>
<feature type="binding site" evidence="4">
    <location>
        <position position="217"/>
    </location>
    <ligand>
        <name>pyridoxal 5'-phosphate</name>
        <dbReference type="ChEBI" id="CHEBI:597326"/>
    </ligand>
</feature>
<comment type="catalytic activity">
    <reaction evidence="6">
        <text>3-hydroxy-L-kynurenine + H2O = 3-hydroxyanthranilate + L-alanine + H(+)</text>
        <dbReference type="Rhea" id="RHEA:25143"/>
        <dbReference type="ChEBI" id="CHEBI:15377"/>
        <dbReference type="ChEBI" id="CHEBI:15378"/>
        <dbReference type="ChEBI" id="CHEBI:36559"/>
        <dbReference type="ChEBI" id="CHEBI:57972"/>
        <dbReference type="ChEBI" id="CHEBI:58125"/>
        <dbReference type="EC" id="3.7.1.3"/>
    </reaction>
</comment>
<dbReference type="GO" id="GO:0030429">
    <property type="term" value="F:kynureninase activity"/>
    <property type="evidence" value="ECO:0007669"/>
    <property type="project" value="UniProtKB-UniRule"/>
</dbReference>
<proteinExistence type="inferred from homology"/>
<sequence>MMMPYSFEPDADYAAQLDREDILARYRDEFYLKPDSIYLDGNSLGLLSKRAEQTLLESLADWRELGIDGWMEGNHPWFYLSEKLGELTAPLVGAAPEEVIVSGSTTVNLHQLVATFYKPEGKRTKILADELNFPSDIYALQSQLRIHGYDPDTYLIRVKSRDGRFLDEDDIIEAMTEEIALVVLPTVLYRSGQILDMERLTRAANDRGILIGFDGCHSIGAIPHAFSDWGVDFAYWCNYKHLNGGPGAVAGLYVNSKHFGTKPGLAGWFGSRKDKQFDMEHVLTPAETAGAYQIGTPHVLSLAPLLGSLEMFAEAGIQNIREKSLKINRYLMDLIEHELGDVGFKIGSPVEDFKRGGHVSLEHKEAARICKALKEKGIIPDFRAPNIVRLAPVALYTSYTDVWNAVQMLKEIMDNKLYEKFSNERGVVA</sequence>
<comment type="function">
    <text evidence="4 6">Catalyzes the cleavage of L-kynurenine (L-Kyn) and L-3-hydroxykynurenine (L-3OHKyn) into anthranilic acid (AA) and 3-hydroxyanthranilic acid (3-OHAA), respectively.</text>
</comment>
<evidence type="ECO:0000256" key="3">
    <source>
        <dbReference type="ARBA" id="ARBA00022898"/>
    </source>
</evidence>
<dbReference type="Pfam" id="PF22580">
    <property type="entry name" value="KYNU_C"/>
    <property type="match status" value="1"/>
</dbReference>
<keyword evidence="2 4" id="KW-0378">Hydrolase</keyword>
<evidence type="ECO:0000256" key="5">
    <source>
        <dbReference type="NCBIfam" id="TIGR01814"/>
    </source>
</evidence>
<evidence type="ECO:0000313" key="8">
    <source>
        <dbReference type="Proteomes" id="UP000031014"/>
    </source>
</evidence>
<dbReference type="GO" id="GO:0019441">
    <property type="term" value="P:L-tryptophan catabolic process to kynurenine"/>
    <property type="evidence" value="ECO:0007669"/>
    <property type="project" value="TreeGrafter"/>
</dbReference>
<dbReference type="PANTHER" id="PTHR14084:SF0">
    <property type="entry name" value="KYNURENINASE"/>
    <property type="match status" value="1"/>
</dbReference>
<evidence type="ECO:0000256" key="1">
    <source>
        <dbReference type="ARBA" id="ARBA00022642"/>
    </source>
</evidence>
<name>A0A0A8X8J7_MESS1</name>
<protein>
    <recommendedName>
        <fullName evidence="4 5">Kynureninase</fullName>
        <ecNumber evidence="4 5">3.7.1.3</ecNumber>
    </recommendedName>
    <alternativeName>
        <fullName evidence="4">L-kynurenine hydrolase</fullName>
    </alternativeName>
</protein>
<evidence type="ECO:0000256" key="6">
    <source>
        <dbReference type="PIRNR" id="PIRNR038800"/>
    </source>
</evidence>
<keyword evidence="1 4" id="KW-0662">Pyridine nucleotide biosynthesis</keyword>
<comment type="subunit">
    <text evidence="4 6">Homodimer.</text>
</comment>
<feature type="binding site" evidence="4">
    <location>
        <position position="239"/>
    </location>
    <ligand>
        <name>pyridoxal 5'-phosphate</name>
        <dbReference type="ChEBI" id="CHEBI:597326"/>
    </ligand>
</feature>
<dbReference type="Gene3D" id="3.90.1150.10">
    <property type="entry name" value="Aspartate Aminotransferase, domain 1"/>
    <property type="match status" value="1"/>
</dbReference>
<dbReference type="Proteomes" id="UP000031014">
    <property type="component" value="Unassembled WGS sequence"/>
</dbReference>
<comment type="pathway">
    <text evidence="4 6">Cofactor biosynthesis; NAD(+) biosynthesis; quinolinate from L-kynurenine: step 2/3.</text>
</comment>
<dbReference type="GO" id="GO:0009435">
    <property type="term" value="P:NAD+ biosynthetic process"/>
    <property type="evidence" value="ECO:0007669"/>
    <property type="project" value="UniProtKB-UniRule"/>
</dbReference>
<evidence type="ECO:0000256" key="2">
    <source>
        <dbReference type="ARBA" id="ARBA00022801"/>
    </source>
</evidence>
<reference evidence="7 8" key="1">
    <citation type="submission" date="2013-06" db="EMBL/GenBank/DDBJ databases">
        <title>Whole genome shotgun sequence of Bacillus selenatarsenatis SF-1.</title>
        <authorList>
            <person name="Kuroda M."/>
            <person name="Sei K."/>
            <person name="Yamashita M."/>
            <person name="Ike M."/>
        </authorList>
    </citation>
    <scope>NUCLEOTIDE SEQUENCE [LARGE SCALE GENOMIC DNA]</scope>
    <source>
        <strain evidence="7 8">SF-1</strain>
    </source>
</reference>
<keyword evidence="8" id="KW-1185">Reference proteome</keyword>
<dbReference type="InterPro" id="IPR010111">
    <property type="entry name" value="Kynureninase"/>
</dbReference>
<accession>A0A0A8X8J7</accession>
<comment type="cofactor">
    <cofactor evidence="4 6">
        <name>pyridoxal 5'-phosphate</name>
        <dbReference type="ChEBI" id="CHEBI:597326"/>
    </cofactor>
</comment>
<dbReference type="InterPro" id="IPR015424">
    <property type="entry name" value="PyrdxlP-dep_Trfase"/>
</dbReference>
<dbReference type="Gene3D" id="3.40.640.10">
    <property type="entry name" value="Type I PLP-dependent aspartate aminotransferase-like (Major domain)"/>
    <property type="match status" value="1"/>
</dbReference>
<feature type="binding site" evidence="4">
    <location>
        <position position="105"/>
    </location>
    <ligand>
        <name>pyridoxal 5'-phosphate</name>
        <dbReference type="ChEBI" id="CHEBI:597326"/>
    </ligand>
</feature>
<feature type="binding site" evidence="4">
    <location>
        <position position="268"/>
    </location>
    <ligand>
        <name>pyridoxal 5'-phosphate</name>
        <dbReference type="ChEBI" id="CHEBI:597326"/>
    </ligand>
</feature>
<dbReference type="PANTHER" id="PTHR14084">
    <property type="entry name" value="KYNURENINASE"/>
    <property type="match status" value="1"/>
</dbReference>
<dbReference type="AlphaFoldDB" id="A0A0A8X8J7"/>
<comment type="similarity">
    <text evidence="4 6">Belongs to the kynureninase family.</text>
</comment>
<dbReference type="GO" id="GO:0043420">
    <property type="term" value="P:anthranilate metabolic process"/>
    <property type="evidence" value="ECO:0007669"/>
    <property type="project" value="TreeGrafter"/>
</dbReference>